<evidence type="ECO:0000313" key="3">
    <source>
        <dbReference type="Proteomes" id="UP000295632"/>
    </source>
</evidence>
<comment type="caution">
    <text evidence="2">The sequence shown here is derived from an EMBL/GenBank/DDBJ whole genome shotgun (WGS) entry which is preliminary data.</text>
</comment>
<feature type="transmembrane region" description="Helical" evidence="1">
    <location>
        <begin position="122"/>
        <end position="142"/>
    </location>
</feature>
<keyword evidence="1" id="KW-0472">Membrane</keyword>
<dbReference type="RefSeq" id="WP_133579734.1">
    <property type="nucleotide sequence ID" value="NZ_SNYJ01000004.1"/>
</dbReference>
<feature type="transmembrane region" description="Helical" evidence="1">
    <location>
        <begin position="42"/>
        <end position="62"/>
    </location>
</feature>
<gene>
    <name evidence="2" type="ORF">EV213_104132</name>
</gene>
<evidence type="ECO:0000313" key="2">
    <source>
        <dbReference type="EMBL" id="TDQ41134.1"/>
    </source>
</evidence>
<accession>A0A4R6UDF7</accession>
<dbReference type="AlphaFoldDB" id="A0A4R6UDF7"/>
<keyword evidence="1" id="KW-0812">Transmembrane</keyword>
<keyword evidence="3" id="KW-1185">Reference proteome</keyword>
<protein>
    <submittedName>
        <fullName evidence="2">Uncharacterized protein</fullName>
    </submittedName>
</protein>
<dbReference type="Proteomes" id="UP000295632">
    <property type="component" value="Unassembled WGS sequence"/>
</dbReference>
<name>A0A4R6UDF7_9BACI</name>
<sequence>MSIRIHPSFIFHCFFIFVLSAIFSVLNMGIPLFKGGAPPLSALLVSSLSLVIWGLYGFFCALKRDTSIWYPIMFWLGGGLLFYASASLEWIIVGLMTVLVWVQPSYGVTYFMASNHPLLEPSAHFLVPLFVSLVGFGMGHYWRKLSMHVSDG</sequence>
<keyword evidence="1" id="KW-1133">Transmembrane helix</keyword>
<evidence type="ECO:0000256" key="1">
    <source>
        <dbReference type="SAM" id="Phobius"/>
    </source>
</evidence>
<proteinExistence type="predicted"/>
<feature type="transmembrane region" description="Helical" evidence="1">
    <location>
        <begin position="74"/>
        <end position="102"/>
    </location>
</feature>
<dbReference type="EMBL" id="SNYJ01000004">
    <property type="protein sequence ID" value="TDQ41134.1"/>
    <property type="molecule type" value="Genomic_DNA"/>
</dbReference>
<organism evidence="2 3">
    <name type="scientific">Aureibacillus halotolerans</name>
    <dbReference type="NCBI Taxonomy" id="1508390"/>
    <lineage>
        <taxon>Bacteria</taxon>
        <taxon>Bacillati</taxon>
        <taxon>Bacillota</taxon>
        <taxon>Bacilli</taxon>
        <taxon>Bacillales</taxon>
        <taxon>Bacillaceae</taxon>
        <taxon>Aureibacillus</taxon>
    </lineage>
</organism>
<feature type="transmembrane region" description="Helical" evidence="1">
    <location>
        <begin position="9"/>
        <end position="30"/>
    </location>
</feature>
<reference evidence="2 3" key="1">
    <citation type="submission" date="2019-03" db="EMBL/GenBank/DDBJ databases">
        <title>Genomic Encyclopedia of Type Strains, Phase IV (KMG-IV): sequencing the most valuable type-strain genomes for metagenomic binning, comparative biology and taxonomic classification.</title>
        <authorList>
            <person name="Goeker M."/>
        </authorList>
    </citation>
    <scope>NUCLEOTIDE SEQUENCE [LARGE SCALE GENOMIC DNA]</scope>
    <source>
        <strain evidence="2 3">DSM 28697</strain>
    </source>
</reference>